<evidence type="ECO:0000313" key="4">
    <source>
        <dbReference type="EMBL" id="WFD33467.1"/>
    </source>
</evidence>
<dbReference type="PANTHER" id="PTHR13832">
    <property type="entry name" value="PROTEIN PHOSPHATASE 2C"/>
    <property type="match status" value="1"/>
</dbReference>
<evidence type="ECO:0000256" key="1">
    <source>
        <dbReference type="SAM" id="MobiDB-lite"/>
    </source>
</evidence>
<feature type="domain" description="PPM-type phosphatase" evidence="3">
    <location>
        <begin position="175"/>
        <end position="637"/>
    </location>
</feature>
<dbReference type="PANTHER" id="PTHR13832:SF792">
    <property type="entry name" value="GM14286P"/>
    <property type="match status" value="1"/>
</dbReference>
<keyword evidence="2" id="KW-0812">Transmembrane</keyword>
<dbReference type="Pfam" id="PF00481">
    <property type="entry name" value="PP2C"/>
    <property type="match status" value="1"/>
</dbReference>
<dbReference type="InterPro" id="IPR015655">
    <property type="entry name" value="PP2C"/>
</dbReference>
<evidence type="ECO:0000313" key="5">
    <source>
        <dbReference type="Proteomes" id="UP001219933"/>
    </source>
</evidence>
<gene>
    <name evidence="4" type="ORF">MCUN1_000280</name>
</gene>
<keyword evidence="2" id="KW-1133">Transmembrane helix</keyword>
<dbReference type="CDD" id="cd00143">
    <property type="entry name" value="PP2Cc"/>
    <property type="match status" value="1"/>
</dbReference>
<keyword evidence="4" id="KW-0378">Hydrolase</keyword>
<feature type="region of interest" description="Disordered" evidence="1">
    <location>
        <begin position="27"/>
        <end position="52"/>
    </location>
</feature>
<feature type="transmembrane region" description="Helical" evidence="2">
    <location>
        <begin position="59"/>
        <end position="77"/>
    </location>
</feature>
<dbReference type="Proteomes" id="UP001219933">
    <property type="component" value="Chromosome 1"/>
</dbReference>
<feature type="compositionally biased region" description="Low complexity" evidence="1">
    <location>
        <begin position="660"/>
        <end position="688"/>
    </location>
</feature>
<organism evidence="4 5">
    <name type="scientific">Malassezia cuniculi</name>
    <dbReference type="NCBI Taxonomy" id="948313"/>
    <lineage>
        <taxon>Eukaryota</taxon>
        <taxon>Fungi</taxon>
        <taxon>Dikarya</taxon>
        <taxon>Basidiomycota</taxon>
        <taxon>Ustilaginomycotina</taxon>
        <taxon>Malasseziomycetes</taxon>
        <taxon>Malasseziales</taxon>
        <taxon>Malasseziaceae</taxon>
        <taxon>Malassezia</taxon>
    </lineage>
</organism>
<dbReference type="EC" id="3.1.3.43" evidence="4"/>
<feature type="region of interest" description="Disordered" evidence="1">
    <location>
        <begin position="565"/>
        <end position="592"/>
    </location>
</feature>
<name>A0AAF0ER41_9BASI</name>
<dbReference type="GO" id="GO:0005739">
    <property type="term" value="C:mitochondrion"/>
    <property type="evidence" value="ECO:0007669"/>
    <property type="project" value="TreeGrafter"/>
</dbReference>
<feature type="region of interest" description="Disordered" evidence="1">
    <location>
        <begin position="660"/>
        <end position="746"/>
    </location>
</feature>
<protein>
    <submittedName>
        <fullName evidence="4">[pyruvate dehydrogenase (Acetyl-transferring)]-phosphatase</fullName>
        <ecNumber evidence="4">3.1.3.43</ecNumber>
    </submittedName>
</protein>
<reference evidence="4" key="1">
    <citation type="submission" date="2023-03" db="EMBL/GenBank/DDBJ databases">
        <title>Mating type loci evolution in Malassezia.</title>
        <authorList>
            <person name="Coelho M.A."/>
        </authorList>
    </citation>
    <scope>NUCLEOTIDE SEQUENCE</scope>
    <source>
        <strain evidence="4">CBS 11721</strain>
    </source>
</reference>
<dbReference type="GO" id="GO:0004741">
    <property type="term" value="F:[pyruvate dehydrogenase (acetyl-transferring)]-phosphatase activity"/>
    <property type="evidence" value="ECO:0007669"/>
    <property type="project" value="UniProtKB-EC"/>
</dbReference>
<dbReference type="Gene3D" id="3.60.40.10">
    <property type="entry name" value="PPM-type phosphatase domain"/>
    <property type="match status" value="1"/>
</dbReference>
<evidence type="ECO:0000259" key="3">
    <source>
        <dbReference type="PROSITE" id="PS51746"/>
    </source>
</evidence>
<proteinExistence type="predicted"/>
<keyword evidence="5" id="KW-1185">Reference proteome</keyword>
<dbReference type="AlphaFoldDB" id="A0AAF0ER41"/>
<accession>A0AAF0ER41</accession>
<dbReference type="SUPFAM" id="SSF81606">
    <property type="entry name" value="PP2C-like"/>
    <property type="match status" value="1"/>
</dbReference>
<sequence length="746" mass="79873">MPQLCARVRLPAARGACPSPRLFSASSVAAHGTPPRGGRVPPPTVPSPASYRRQRRKEWVIVGVASSLAAFGGWYYWVNIRTQAAPLDSRGFSSAAPKPAAFSIPVRSPKPGQPNHKVITPLSAAEVDSRLRQNERSTVVDRPPGACLVARYDTNQLASNDPIEDKHAEVIVERDRGIHENCSETKEHESAEQPVPGDLCFFAVMDGHAGPHTSVLLSNKLIAFVALELDKVFRETGEYAQMARSKASLRSTIWRALFSGDSKSAGHRLAQSALDGDPEIVSRAITKGFRGLDKEIVNTPLELLKLYELSRAATANASQDAGNARSLSSLAHSIWPVSLGQSSNSPFASQKSAYDSLLPALSGSCALMVYVDSARRDLYVACTGDSRAVAGYWDERAGRWEVEALSVDQTGRNPDEVKRMQREHPKEQNHVIMRGRVLGGLEPTRAFGDARYKWDRGVQTRMYDAFLPGGSAAARGPPRYLETPPYVTAEPVVEHRRVPQPDTESRSLVSSSSRELRFIIMATDGLWDLLSSAEAVSLVAGHLAGIRGEVAASELHQRCFNPANASSAAGSSELTHHPLRRSGHPPTYTFEDDNLGTHLMRNALGGAARDRVAGLLAIPSPESRRYRDDITVNVILFHSPARQAAEAAAAAAAASTPAPATSSASATAQSSPDVTSTSSAGDSAAADAQQKLKHAQAQSQTQSQAQSQTQSQAQAQSQSQTQSQASQQSPPPQTPTPANSLAASAP</sequence>
<dbReference type="PROSITE" id="PS51746">
    <property type="entry name" value="PPM_2"/>
    <property type="match status" value="1"/>
</dbReference>
<feature type="compositionally biased region" description="Low complexity" evidence="1">
    <location>
        <begin position="695"/>
        <end position="728"/>
    </location>
</feature>
<evidence type="ECO:0000256" key="2">
    <source>
        <dbReference type="SAM" id="Phobius"/>
    </source>
</evidence>
<dbReference type="InterPro" id="IPR001932">
    <property type="entry name" value="PPM-type_phosphatase-like_dom"/>
</dbReference>
<dbReference type="EMBL" id="CP119877">
    <property type="protein sequence ID" value="WFD33467.1"/>
    <property type="molecule type" value="Genomic_DNA"/>
</dbReference>
<keyword evidence="2" id="KW-0472">Membrane</keyword>
<dbReference type="InterPro" id="IPR036457">
    <property type="entry name" value="PPM-type-like_dom_sf"/>
</dbReference>
<dbReference type="SMART" id="SM00332">
    <property type="entry name" value="PP2Cc"/>
    <property type="match status" value="1"/>
</dbReference>